<evidence type="ECO:0000313" key="2">
    <source>
        <dbReference type="Proteomes" id="UP000216063"/>
    </source>
</evidence>
<keyword evidence="2" id="KW-1185">Reference proteome</keyword>
<dbReference type="EMBL" id="NOZR01000010">
    <property type="protein sequence ID" value="OYN78893.1"/>
    <property type="molecule type" value="Genomic_DNA"/>
</dbReference>
<dbReference type="AlphaFoldDB" id="A0A255DTB5"/>
<dbReference type="OrthoDB" id="4627208at2"/>
<proteinExistence type="predicted"/>
<gene>
    <name evidence="1" type="ORF">CG716_13570</name>
</gene>
<dbReference type="Proteomes" id="UP000216063">
    <property type="component" value="Unassembled WGS sequence"/>
</dbReference>
<protein>
    <submittedName>
        <fullName evidence="1">Uncharacterized protein</fullName>
    </submittedName>
</protein>
<organism evidence="1 2">
    <name type="scientific">Mycolicibacterium sphagni</name>
    <dbReference type="NCBI Taxonomy" id="1786"/>
    <lineage>
        <taxon>Bacteria</taxon>
        <taxon>Bacillati</taxon>
        <taxon>Actinomycetota</taxon>
        <taxon>Actinomycetes</taxon>
        <taxon>Mycobacteriales</taxon>
        <taxon>Mycobacteriaceae</taxon>
        <taxon>Mycolicibacterium</taxon>
    </lineage>
</organism>
<evidence type="ECO:0000313" key="1">
    <source>
        <dbReference type="EMBL" id="OYN78893.1"/>
    </source>
</evidence>
<name>A0A255DTB5_9MYCO</name>
<sequence length="134" mass="14722">MTTAEAMPSEAPFPAIRPIECTPWCTDGDGHATCVSRRDQVCWGTSNYVELSLEECEVNKGEKPGSYLFWPSIIGPCAYRGFNQQPVVYLHFTLANRRHDHVLDESCKLTAAEARELAAHLIAVAEMIGGAPAQ</sequence>
<dbReference type="RefSeq" id="WP_094480350.1">
    <property type="nucleotide sequence ID" value="NZ_NOZR01000010.1"/>
</dbReference>
<accession>A0A255DTB5</accession>
<comment type="caution">
    <text evidence="1">The sequence shown here is derived from an EMBL/GenBank/DDBJ whole genome shotgun (WGS) entry which is preliminary data.</text>
</comment>
<reference evidence="1 2" key="1">
    <citation type="submission" date="2017-07" db="EMBL/GenBank/DDBJ databases">
        <title>The new phylogeny of genus Mycobacterium.</title>
        <authorList>
            <person name="Tortoli E."/>
            <person name="Trovato A."/>
            <person name="Cirillo D.M."/>
        </authorList>
    </citation>
    <scope>NUCLEOTIDE SEQUENCE [LARGE SCALE GENOMIC DNA]</scope>
    <source>
        <strain evidence="1 2">ATCC 33027</strain>
    </source>
</reference>